<reference evidence="1 2" key="1">
    <citation type="submission" date="2016-10" db="EMBL/GenBank/DDBJ databases">
        <authorList>
            <person name="de Groot N.N."/>
        </authorList>
    </citation>
    <scope>NUCLEOTIDE SEQUENCE [LARGE SCALE GENOMIC DNA]</scope>
    <source>
        <strain evidence="1 2">VTM1R29</strain>
    </source>
</reference>
<evidence type="ECO:0008006" key="3">
    <source>
        <dbReference type="Google" id="ProtNLM"/>
    </source>
</evidence>
<gene>
    <name evidence="1" type="ORF">SAMN04487839_12010</name>
</gene>
<dbReference type="AlphaFoldDB" id="A0A1H7XWF9"/>
<dbReference type="RefSeq" id="WP_074596946.1">
    <property type="nucleotide sequence ID" value="NZ_FNUH01000015.1"/>
</dbReference>
<sequence length="177" mass="20353">MDQEQIGMKVVDAYKVTGELVLKAIYQLIEEHTMQSQLKQENKTFNSEANWNHFLETKETKHFETFLNSEVNTEKLKQYLNQYEVGFAMKENKDGTNTIAIDAKNVQVLQNAFKAVINDLTNPEKAEKTSKELTKSPQNMALKEKLTYYKQQTAKALADKAKSKVTKKIKTKEEKGL</sequence>
<name>A0A1H7XWF9_9STRE</name>
<dbReference type="Proteomes" id="UP000182764">
    <property type="component" value="Unassembled WGS sequence"/>
</dbReference>
<dbReference type="EMBL" id="FOBM01000020">
    <property type="protein sequence ID" value="SEM38023.1"/>
    <property type="molecule type" value="Genomic_DNA"/>
</dbReference>
<evidence type="ECO:0000313" key="2">
    <source>
        <dbReference type="Proteomes" id="UP000182764"/>
    </source>
</evidence>
<organism evidence="1 2">
    <name type="scientific">Streptococcus gallolyticus</name>
    <dbReference type="NCBI Taxonomy" id="315405"/>
    <lineage>
        <taxon>Bacteria</taxon>
        <taxon>Bacillati</taxon>
        <taxon>Bacillota</taxon>
        <taxon>Bacilli</taxon>
        <taxon>Lactobacillales</taxon>
        <taxon>Streptococcaceae</taxon>
        <taxon>Streptococcus</taxon>
    </lineage>
</organism>
<accession>A0A1H7XWF9</accession>
<proteinExistence type="predicted"/>
<protein>
    <recommendedName>
        <fullName evidence="3">DUF3801 domain-containing protein</fullName>
    </recommendedName>
</protein>
<evidence type="ECO:0000313" key="1">
    <source>
        <dbReference type="EMBL" id="SEM38023.1"/>
    </source>
</evidence>